<dbReference type="GO" id="GO:0016887">
    <property type="term" value="F:ATP hydrolysis activity"/>
    <property type="evidence" value="ECO:0007669"/>
    <property type="project" value="InterPro"/>
</dbReference>
<name>A0A1I3X564_9LACT</name>
<dbReference type="InterPro" id="IPR041701">
    <property type="entry name" value="MetN_ABC"/>
</dbReference>
<gene>
    <name evidence="12" type="ORF">SAMN04488569_10123</name>
</gene>
<dbReference type="FunFam" id="3.40.50.300:FF:000056">
    <property type="entry name" value="Cell division ATP-binding protein FtsE"/>
    <property type="match status" value="1"/>
</dbReference>
<dbReference type="GO" id="GO:0006865">
    <property type="term" value="P:amino acid transport"/>
    <property type="evidence" value="ECO:0007669"/>
    <property type="project" value="UniProtKB-KW"/>
</dbReference>
<accession>A0A1I3X564</accession>
<keyword evidence="8" id="KW-0472">Membrane</keyword>
<dbReference type="InterPro" id="IPR003593">
    <property type="entry name" value="AAA+_ATPase"/>
</dbReference>
<dbReference type="AlphaFoldDB" id="A0A1I3X564"/>
<protein>
    <submittedName>
        <fullName evidence="12">D-methionine transport system ATP-binding protein</fullName>
    </submittedName>
</protein>
<keyword evidence="5 12" id="KW-0067">ATP-binding</keyword>
<dbReference type="OrthoDB" id="9802264at2"/>
<evidence type="ECO:0000259" key="11">
    <source>
        <dbReference type="PROSITE" id="PS50893"/>
    </source>
</evidence>
<dbReference type="Pfam" id="PF09383">
    <property type="entry name" value="NIL"/>
    <property type="match status" value="1"/>
</dbReference>
<sequence length="361" mass="39996">MIELKNIDVQFKTENKEIHAVRDVSIQIDKGDIFGIVGYSGAGKSTLVRTINLLQRPTNGSVRVGEKQLLNLNPKELRQARKKIGMIFQHFNLMNARTVAGNVLYALRSSQLSEDAKNKKVAELLDLVGLADKHDVYPSQLSGGQKQRVGIARSLANDPEVLLCDEATSALDPKTTLSILELLKDLNEKLNLTIVIITHEMEVIKEICKKVAVMEDGSVVEQGDVVSIFTDPKNPLTQEFINTATHIDQALEKLAKHPSLLNLDQEDTIARLSFVGESTNEPLISSLYSKFAVSTNILYGNIEILHDTPIGNLIVVLSGSPSQQQQAIRFLESQNVAVQQLEHIHVDQKAKVVPINREYVI</sequence>
<keyword evidence="6" id="KW-1278">Translocase</keyword>
<evidence type="ECO:0000256" key="4">
    <source>
        <dbReference type="ARBA" id="ARBA00022741"/>
    </source>
</evidence>
<keyword evidence="13" id="KW-1185">Reference proteome</keyword>
<dbReference type="PANTHER" id="PTHR43166">
    <property type="entry name" value="AMINO ACID IMPORT ATP-BINDING PROTEIN"/>
    <property type="match status" value="1"/>
</dbReference>
<evidence type="ECO:0000256" key="3">
    <source>
        <dbReference type="ARBA" id="ARBA00022475"/>
    </source>
</evidence>
<evidence type="ECO:0000256" key="8">
    <source>
        <dbReference type="ARBA" id="ARBA00023136"/>
    </source>
</evidence>
<evidence type="ECO:0000256" key="2">
    <source>
        <dbReference type="ARBA" id="ARBA00022448"/>
    </source>
</evidence>
<feature type="domain" description="ABC transporter" evidence="11">
    <location>
        <begin position="4"/>
        <end position="241"/>
    </location>
</feature>
<dbReference type="CDD" id="cd03258">
    <property type="entry name" value="ABC_MetN_methionine_transporter"/>
    <property type="match status" value="1"/>
</dbReference>
<dbReference type="PROSITE" id="PS00211">
    <property type="entry name" value="ABC_TRANSPORTER_1"/>
    <property type="match status" value="1"/>
</dbReference>
<dbReference type="Gene3D" id="3.30.70.260">
    <property type="match status" value="1"/>
</dbReference>
<dbReference type="Pfam" id="PF00005">
    <property type="entry name" value="ABC_tran"/>
    <property type="match status" value="1"/>
</dbReference>
<dbReference type="InterPro" id="IPR045865">
    <property type="entry name" value="ACT-like_dom_sf"/>
</dbReference>
<keyword evidence="7" id="KW-0029">Amino-acid transport</keyword>
<evidence type="ECO:0000256" key="7">
    <source>
        <dbReference type="ARBA" id="ARBA00022970"/>
    </source>
</evidence>
<dbReference type="SMART" id="SM00382">
    <property type="entry name" value="AAA"/>
    <property type="match status" value="1"/>
</dbReference>
<comment type="catalytic activity">
    <reaction evidence="9">
        <text>ATP + H2O = ADP + phosphate + H(+)</text>
        <dbReference type="Rhea" id="RHEA:13065"/>
        <dbReference type="ChEBI" id="CHEBI:15377"/>
        <dbReference type="ChEBI" id="CHEBI:15378"/>
        <dbReference type="ChEBI" id="CHEBI:30616"/>
        <dbReference type="ChEBI" id="CHEBI:43474"/>
        <dbReference type="ChEBI" id="CHEBI:456216"/>
    </reaction>
</comment>
<dbReference type="InterPro" id="IPR017871">
    <property type="entry name" value="ABC_transporter-like_CS"/>
</dbReference>
<dbReference type="EMBL" id="FOSJ01000012">
    <property type="protein sequence ID" value="SFK13996.1"/>
    <property type="molecule type" value="Genomic_DNA"/>
</dbReference>
<dbReference type="InterPro" id="IPR018449">
    <property type="entry name" value="NIL_domain"/>
</dbReference>
<evidence type="ECO:0000256" key="9">
    <source>
        <dbReference type="ARBA" id="ARBA00049360"/>
    </source>
</evidence>
<dbReference type="InterPro" id="IPR050086">
    <property type="entry name" value="MetN_ABC_transporter-like"/>
</dbReference>
<evidence type="ECO:0000256" key="10">
    <source>
        <dbReference type="ARBA" id="ARBA00055994"/>
    </source>
</evidence>
<dbReference type="RefSeq" id="WP_091896599.1">
    <property type="nucleotide sequence ID" value="NZ_FOSJ01000012.1"/>
</dbReference>
<comment type="similarity">
    <text evidence="1">Belongs to the ABC transporter superfamily.</text>
</comment>
<dbReference type="Gene3D" id="3.40.50.300">
    <property type="entry name" value="P-loop containing nucleotide triphosphate hydrolases"/>
    <property type="match status" value="1"/>
</dbReference>
<dbReference type="InterPro" id="IPR027417">
    <property type="entry name" value="P-loop_NTPase"/>
</dbReference>
<dbReference type="SUPFAM" id="SSF52540">
    <property type="entry name" value="P-loop containing nucleoside triphosphate hydrolases"/>
    <property type="match status" value="1"/>
</dbReference>
<dbReference type="GO" id="GO:0005524">
    <property type="term" value="F:ATP binding"/>
    <property type="evidence" value="ECO:0007669"/>
    <property type="project" value="UniProtKB-KW"/>
</dbReference>
<keyword evidence="3" id="KW-1003">Cell membrane</keyword>
<reference evidence="13" key="1">
    <citation type="submission" date="2016-10" db="EMBL/GenBank/DDBJ databases">
        <authorList>
            <person name="Varghese N."/>
            <person name="Submissions S."/>
        </authorList>
    </citation>
    <scope>NUCLEOTIDE SEQUENCE [LARGE SCALE GENOMIC DNA]</scope>
    <source>
        <strain evidence="13">DSM 16108</strain>
    </source>
</reference>
<dbReference type="STRING" id="258723.GCA_900169305_02032"/>
<dbReference type="PROSITE" id="PS50893">
    <property type="entry name" value="ABC_TRANSPORTER_2"/>
    <property type="match status" value="1"/>
</dbReference>
<comment type="function">
    <text evidence="10">Part of the ABC transporter FtsEX involved in cellular division. Has ATPase activity. Essential for cell division and viability.</text>
</comment>
<keyword evidence="4" id="KW-0547">Nucleotide-binding</keyword>
<dbReference type="Proteomes" id="UP000199589">
    <property type="component" value="Unassembled WGS sequence"/>
</dbReference>
<evidence type="ECO:0000313" key="12">
    <source>
        <dbReference type="EMBL" id="SFK13996.1"/>
    </source>
</evidence>
<evidence type="ECO:0000256" key="5">
    <source>
        <dbReference type="ARBA" id="ARBA00022840"/>
    </source>
</evidence>
<dbReference type="PANTHER" id="PTHR43166:SF30">
    <property type="entry name" value="METHIONINE IMPORT ATP-BINDING PROTEIN METN"/>
    <property type="match status" value="1"/>
</dbReference>
<dbReference type="GO" id="GO:0005886">
    <property type="term" value="C:plasma membrane"/>
    <property type="evidence" value="ECO:0007669"/>
    <property type="project" value="UniProtKB-ARBA"/>
</dbReference>
<dbReference type="SMART" id="SM00930">
    <property type="entry name" value="NIL"/>
    <property type="match status" value="1"/>
</dbReference>
<dbReference type="SUPFAM" id="SSF55021">
    <property type="entry name" value="ACT-like"/>
    <property type="match status" value="1"/>
</dbReference>
<evidence type="ECO:0000313" key="13">
    <source>
        <dbReference type="Proteomes" id="UP000199589"/>
    </source>
</evidence>
<dbReference type="InterPro" id="IPR003439">
    <property type="entry name" value="ABC_transporter-like_ATP-bd"/>
</dbReference>
<organism evidence="12 13">
    <name type="scientific">Marinilactibacillus piezotolerans</name>
    <dbReference type="NCBI Taxonomy" id="258723"/>
    <lineage>
        <taxon>Bacteria</taxon>
        <taxon>Bacillati</taxon>
        <taxon>Bacillota</taxon>
        <taxon>Bacilli</taxon>
        <taxon>Lactobacillales</taxon>
        <taxon>Carnobacteriaceae</taxon>
        <taxon>Marinilactibacillus</taxon>
    </lineage>
</organism>
<evidence type="ECO:0000256" key="1">
    <source>
        <dbReference type="ARBA" id="ARBA00005417"/>
    </source>
</evidence>
<keyword evidence="2" id="KW-0813">Transport</keyword>
<proteinExistence type="inferred from homology"/>
<evidence type="ECO:0000256" key="6">
    <source>
        <dbReference type="ARBA" id="ARBA00022967"/>
    </source>
</evidence>